<feature type="repeat" description="PPR" evidence="3">
    <location>
        <begin position="214"/>
        <end position="248"/>
    </location>
</feature>
<dbReference type="Gene3D" id="3.30.1370.10">
    <property type="entry name" value="K Homology domain, type 1"/>
    <property type="match status" value="1"/>
</dbReference>
<feature type="domain" description="C3H1-type" evidence="6">
    <location>
        <begin position="917"/>
        <end position="943"/>
    </location>
</feature>
<dbReference type="PANTHER" id="PTHR47447">
    <property type="entry name" value="OS03G0856100 PROTEIN"/>
    <property type="match status" value="1"/>
</dbReference>
<protein>
    <recommendedName>
        <fullName evidence="6">C3H1-type domain-containing protein</fullName>
    </recommendedName>
</protein>
<dbReference type="SMART" id="SM00322">
    <property type="entry name" value="KH"/>
    <property type="match status" value="2"/>
</dbReference>
<dbReference type="InterPro" id="IPR004088">
    <property type="entry name" value="KH_dom_type_1"/>
</dbReference>
<keyword evidence="4" id="KW-0479">Metal-binding</keyword>
<name>A0ABP0SPT3_9DINO</name>
<feature type="repeat" description="PPR" evidence="3">
    <location>
        <begin position="316"/>
        <end position="350"/>
    </location>
</feature>
<dbReference type="SUPFAM" id="SSF54791">
    <property type="entry name" value="Eukaryotic type KH-domain (KH-domain type I)"/>
    <property type="match status" value="1"/>
</dbReference>
<dbReference type="PROSITE" id="PS50103">
    <property type="entry name" value="ZF_C3H1"/>
    <property type="match status" value="2"/>
</dbReference>
<feature type="zinc finger region" description="C3H1-type" evidence="4">
    <location>
        <begin position="973"/>
        <end position="1002"/>
    </location>
</feature>
<gene>
    <name evidence="7" type="ORF">CCMP2556_LOCUS52900</name>
</gene>
<keyword evidence="4" id="KW-0863">Zinc-finger</keyword>
<feature type="region of interest" description="Disordered" evidence="5">
    <location>
        <begin position="847"/>
        <end position="911"/>
    </location>
</feature>
<evidence type="ECO:0000256" key="2">
    <source>
        <dbReference type="PROSITE-ProRule" id="PRU00117"/>
    </source>
</evidence>
<evidence type="ECO:0000256" key="5">
    <source>
        <dbReference type="SAM" id="MobiDB-lite"/>
    </source>
</evidence>
<evidence type="ECO:0000313" key="8">
    <source>
        <dbReference type="Proteomes" id="UP001642484"/>
    </source>
</evidence>
<dbReference type="CDD" id="cd00105">
    <property type="entry name" value="KH-I"/>
    <property type="match status" value="1"/>
</dbReference>
<dbReference type="InterPro" id="IPR011990">
    <property type="entry name" value="TPR-like_helical_dom_sf"/>
</dbReference>
<dbReference type="InterPro" id="IPR002885">
    <property type="entry name" value="PPR_rpt"/>
</dbReference>
<dbReference type="InterPro" id="IPR000571">
    <property type="entry name" value="Znf_CCCH"/>
</dbReference>
<feature type="repeat" description="PPR" evidence="3">
    <location>
        <begin position="77"/>
        <end position="111"/>
    </location>
</feature>
<proteinExistence type="predicted"/>
<keyword evidence="4" id="KW-0862">Zinc</keyword>
<evidence type="ECO:0000256" key="4">
    <source>
        <dbReference type="PROSITE-ProRule" id="PRU00723"/>
    </source>
</evidence>
<comment type="caution">
    <text evidence="7">The sequence shown here is derived from an EMBL/GenBank/DDBJ whole genome shotgun (WGS) entry which is preliminary data.</text>
</comment>
<evidence type="ECO:0000313" key="7">
    <source>
        <dbReference type="EMBL" id="CAK9114418.1"/>
    </source>
</evidence>
<keyword evidence="8" id="KW-1185">Reference proteome</keyword>
<organism evidence="7 8">
    <name type="scientific">Durusdinium trenchii</name>
    <dbReference type="NCBI Taxonomy" id="1381693"/>
    <lineage>
        <taxon>Eukaryota</taxon>
        <taxon>Sar</taxon>
        <taxon>Alveolata</taxon>
        <taxon>Dinophyceae</taxon>
        <taxon>Suessiales</taxon>
        <taxon>Symbiodiniaceae</taxon>
        <taxon>Durusdinium</taxon>
    </lineage>
</organism>
<dbReference type="PROSITE" id="PS51375">
    <property type="entry name" value="PPR"/>
    <property type="match status" value="3"/>
</dbReference>
<sequence>MNQLHELGPFRCPKSRPTGSLLPPGAGVCWSVLQPPRGRVTFQEWNAHLTTVGRQKHWQVALALAEEMQTRLQISWDKFTFSALISACSSSSVPGAALALLEAMPRAQVPPNAFALGAAAAACVRGQWWHQALELVTVEMQQLKLKQTTVTYGTAVNACSVAAWWEKSLALLDNLQTERLSASVILCNSVIRSCERAGRWLEALQLLKATPERDVVGFSSALQACAKAAQWAMALAVFDQIPRAGLRQNLHATTGAIIAAGQGLHWLSSLRLLRSLGEDADVPAHAASIGACELSMQWRQALSLLVQLLDRSQEPNMACYNVTISACFKSGAWQQTFWLLQHLQRQGLELDGLNTWVMVEALGHSGQALPSAISAYRRRMDEDATPIPRTMEKRRQKRGNSLLSSVDPWCLGGEMEEMDVDDRDIGRIIGRAGCNIRDLQEGTKCKIITPNKRGDNDDPALRKVIIQGTKEQIARCKEAINGVLMGEEPKDVLAQLDGAVLIKNIEPMSMGHLAKIKGRIEQDMNVRIELDARSARIWSKDNDHDKAIDAKEKIEEEMEDITTVDTLTVTVPANIVNQVINDSALRQLQDQTGLTANVCKNDQGTGIRLTGLSGAIQEAKALIERRSTGEGAEFLALMPGLFQKMQPKAYSDFQRDLSFLMQNTGAQVTIAEGSNRADFRGGPDEVRQAKSELQKILHFYFPQECDTIELPPESVDWVAGDDDRELMRLQSAGAVIALDRAAATMWMCGNPRSVEQVRNRIRNSLQRWDREHAVIRLPSRESGWAIIGKGRASAGGMVMMVSGYGRDGEWMAENWPVDWEDQAPFESSGGSTIRELQTSTQIGALEDEEEELEEDPEEAHPEDESDDDVDEDQEVAEPSRSSRLTKVKDVRKASKSSKKVQEVGEQSLEKKKRKTRAARNAVCFRYFEGRCKFDDCKFLHVNPSKLTHDERAQVLRELPLRPYSKKLAEVIASLNIPRCKDFHQRGGCKRPAGKCHFWHLTDATESTELEELVSLRGRGRHGKSKSSSAQNTREEKRPSNSPVRAIYAMNLGALQDGDEFMPNEVHCWRDLFAGSEADSGDLESMVNAENAARAP</sequence>
<dbReference type="Pfam" id="PF00013">
    <property type="entry name" value="KH_1"/>
    <property type="match status" value="1"/>
</dbReference>
<evidence type="ECO:0000259" key="6">
    <source>
        <dbReference type="PROSITE" id="PS50103"/>
    </source>
</evidence>
<keyword evidence="1" id="KW-0677">Repeat</keyword>
<dbReference type="PANTHER" id="PTHR47447:SF17">
    <property type="entry name" value="OS12G0638900 PROTEIN"/>
    <property type="match status" value="1"/>
</dbReference>
<dbReference type="PROSITE" id="PS50084">
    <property type="entry name" value="KH_TYPE_1"/>
    <property type="match status" value="1"/>
</dbReference>
<dbReference type="EMBL" id="CAXAMN010028016">
    <property type="protein sequence ID" value="CAK9114418.1"/>
    <property type="molecule type" value="Genomic_DNA"/>
</dbReference>
<evidence type="ECO:0000256" key="3">
    <source>
        <dbReference type="PROSITE-ProRule" id="PRU00708"/>
    </source>
</evidence>
<feature type="compositionally biased region" description="Acidic residues" evidence="5">
    <location>
        <begin position="847"/>
        <end position="875"/>
    </location>
</feature>
<dbReference type="Gene3D" id="4.10.1000.10">
    <property type="entry name" value="Zinc finger, CCCH-type"/>
    <property type="match status" value="1"/>
</dbReference>
<dbReference type="Gene3D" id="1.25.40.10">
    <property type="entry name" value="Tetratricopeptide repeat domain"/>
    <property type="match status" value="3"/>
</dbReference>
<dbReference type="Pfam" id="PF01535">
    <property type="entry name" value="PPR"/>
    <property type="match status" value="2"/>
</dbReference>
<feature type="zinc finger region" description="C3H1-type" evidence="4">
    <location>
        <begin position="917"/>
        <end position="943"/>
    </location>
</feature>
<feature type="region of interest" description="Disordered" evidence="5">
    <location>
        <begin position="1016"/>
        <end position="1043"/>
    </location>
</feature>
<dbReference type="Proteomes" id="UP001642484">
    <property type="component" value="Unassembled WGS sequence"/>
</dbReference>
<dbReference type="InterPro" id="IPR004087">
    <property type="entry name" value="KH_dom"/>
</dbReference>
<reference evidence="7 8" key="1">
    <citation type="submission" date="2024-02" db="EMBL/GenBank/DDBJ databases">
        <authorList>
            <person name="Chen Y."/>
            <person name="Shah S."/>
            <person name="Dougan E. K."/>
            <person name="Thang M."/>
            <person name="Chan C."/>
        </authorList>
    </citation>
    <scope>NUCLEOTIDE SEQUENCE [LARGE SCALE GENOMIC DNA]</scope>
</reference>
<feature type="domain" description="C3H1-type" evidence="6">
    <location>
        <begin position="973"/>
        <end position="1002"/>
    </location>
</feature>
<dbReference type="InterPro" id="IPR036612">
    <property type="entry name" value="KH_dom_type_1_sf"/>
</dbReference>
<keyword evidence="2" id="KW-0694">RNA-binding</keyword>
<evidence type="ECO:0000256" key="1">
    <source>
        <dbReference type="ARBA" id="ARBA00022737"/>
    </source>
</evidence>
<accession>A0ABP0SPT3</accession>